<keyword evidence="1" id="KW-0812">Transmembrane</keyword>
<keyword evidence="1" id="KW-1133">Transmembrane helix</keyword>
<gene>
    <name evidence="2" type="ORF">SM611_05730</name>
</gene>
<dbReference type="Proteomes" id="UP001569963">
    <property type="component" value="Unassembled WGS sequence"/>
</dbReference>
<accession>A0ABV4Q5L6</accession>
<feature type="transmembrane region" description="Helical" evidence="1">
    <location>
        <begin position="71"/>
        <end position="92"/>
    </location>
</feature>
<evidence type="ECO:0008006" key="4">
    <source>
        <dbReference type="Google" id="ProtNLM"/>
    </source>
</evidence>
<sequence length="190" mass="21076">MATQEQDRIRARTDGRFRLGRNWRRTTLIVHIVSAGAWIGIDVIVAVLVLTGRFGTSDDVRGLAYRALATFVVWPMLTSALICLVTGVILGLGTRWGLVRYWWVAVKLVLNLILCTLILVALQPGMDEVNEYGRAFTADTPEPAFISNLFFPPAVSLTTLTFATVLAVAKPWGRLRRRPGGRPAERTRDA</sequence>
<feature type="transmembrane region" description="Helical" evidence="1">
    <location>
        <begin position="28"/>
        <end position="51"/>
    </location>
</feature>
<proteinExistence type="predicted"/>
<name>A0ABV4Q5L6_9ACTN</name>
<reference evidence="2 3" key="1">
    <citation type="submission" date="2023-11" db="EMBL/GenBank/DDBJ databases">
        <title>Actinomadura monticuli sp. nov., isolated from volcanic ash.</title>
        <authorList>
            <person name="Lee S.D."/>
            <person name="Yang H."/>
            <person name="Kim I.S."/>
        </authorList>
    </citation>
    <scope>NUCLEOTIDE SEQUENCE [LARGE SCALE GENOMIC DNA]</scope>
    <source>
        <strain evidence="2 3">DLS-62</strain>
    </source>
</reference>
<keyword evidence="3" id="KW-1185">Reference proteome</keyword>
<evidence type="ECO:0000313" key="2">
    <source>
        <dbReference type="EMBL" id="MFA1538424.1"/>
    </source>
</evidence>
<dbReference type="EMBL" id="JAXCEI010000002">
    <property type="protein sequence ID" value="MFA1538424.1"/>
    <property type="molecule type" value="Genomic_DNA"/>
</dbReference>
<organism evidence="2 3">
    <name type="scientific">Actinomadura monticuli</name>
    <dbReference type="NCBI Taxonomy" id="3097367"/>
    <lineage>
        <taxon>Bacteria</taxon>
        <taxon>Bacillati</taxon>
        <taxon>Actinomycetota</taxon>
        <taxon>Actinomycetes</taxon>
        <taxon>Streptosporangiales</taxon>
        <taxon>Thermomonosporaceae</taxon>
        <taxon>Actinomadura</taxon>
    </lineage>
</organism>
<protein>
    <recommendedName>
        <fullName evidence="4">DUF2269 domain-containing protein</fullName>
    </recommendedName>
</protein>
<keyword evidence="1" id="KW-0472">Membrane</keyword>
<evidence type="ECO:0000256" key="1">
    <source>
        <dbReference type="SAM" id="Phobius"/>
    </source>
</evidence>
<comment type="caution">
    <text evidence="2">The sequence shown here is derived from an EMBL/GenBank/DDBJ whole genome shotgun (WGS) entry which is preliminary data.</text>
</comment>
<feature type="transmembrane region" description="Helical" evidence="1">
    <location>
        <begin position="145"/>
        <end position="169"/>
    </location>
</feature>
<feature type="transmembrane region" description="Helical" evidence="1">
    <location>
        <begin position="104"/>
        <end position="125"/>
    </location>
</feature>
<dbReference type="RefSeq" id="WP_371947790.1">
    <property type="nucleotide sequence ID" value="NZ_JAXCEI010000002.1"/>
</dbReference>
<evidence type="ECO:0000313" key="3">
    <source>
        <dbReference type="Proteomes" id="UP001569963"/>
    </source>
</evidence>